<feature type="compositionally biased region" description="Acidic residues" evidence="6">
    <location>
        <begin position="165"/>
        <end position="174"/>
    </location>
</feature>
<evidence type="ECO:0000256" key="1">
    <source>
        <dbReference type="ARBA" id="ARBA00002868"/>
    </source>
</evidence>
<evidence type="ECO:0000313" key="8">
    <source>
        <dbReference type="Proteomes" id="UP000507140"/>
    </source>
</evidence>
<sequence length="250" mass="26320">MTPKGKPGDLGRRADGSAGAGVNAAPVNTALGGKALANKSLANNGSEAAPVETGVKRIDAFAFARLGKSAQGAIALVRLGRVVDGLPEQPLGEAGLVTWSVQGEEGKTGLLLGQPILRLHVRANPVVMCQRCNVPFAYPVDSEVVLQLVKSEDDLDDDHSFADHGDDDDDEGDEGVGRDSVAHLPEKVVGSHHFDLLAQIEDELILSIPYVPKHDVCPGAQAKASEAPEEEPAVKRPSPFAVLEQLKHKD</sequence>
<keyword evidence="4" id="KW-0690">Ribosome biogenesis</keyword>
<feature type="region of interest" description="Disordered" evidence="6">
    <location>
        <begin position="219"/>
        <end position="250"/>
    </location>
</feature>
<comment type="function">
    <text evidence="1">Plays a role in synthesis, processing and/or stability of 23S rRNA.</text>
</comment>
<dbReference type="Proteomes" id="UP000507140">
    <property type="component" value="Unassembled WGS sequence"/>
</dbReference>
<dbReference type="InterPro" id="IPR003772">
    <property type="entry name" value="YceD"/>
</dbReference>
<feature type="region of interest" description="Disordered" evidence="6">
    <location>
        <begin position="156"/>
        <end position="178"/>
    </location>
</feature>
<keyword evidence="8" id="KW-1185">Reference proteome</keyword>
<organism evidence="7 8">
    <name type="scientific">Achromobacter mucicolens</name>
    <dbReference type="NCBI Taxonomy" id="1389922"/>
    <lineage>
        <taxon>Bacteria</taxon>
        <taxon>Pseudomonadati</taxon>
        <taxon>Pseudomonadota</taxon>
        <taxon>Betaproteobacteria</taxon>
        <taxon>Burkholderiales</taxon>
        <taxon>Alcaligenaceae</taxon>
        <taxon>Achromobacter</taxon>
    </lineage>
</organism>
<dbReference type="InterPro" id="IPR039255">
    <property type="entry name" value="YceD_bac"/>
</dbReference>
<evidence type="ECO:0000256" key="5">
    <source>
        <dbReference type="ARBA" id="ARBA00031841"/>
    </source>
</evidence>
<accession>A0ABM8LEP7</accession>
<comment type="similarity">
    <text evidence="2">Belongs to the DUF177 domain family.</text>
</comment>
<feature type="region of interest" description="Disordered" evidence="6">
    <location>
        <begin position="1"/>
        <end position="22"/>
    </location>
</feature>
<proteinExistence type="inferred from homology"/>
<dbReference type="EMBL" id="CADIKR010000003">
    <property type="protein sequence ID" value="CAB3873714.1"/>
    <property type="molecule type" value="Genomic_DNA"/>
</dbReference>
<evidence type="ECO:0000256" key="6">
    <source>
        <dbReference type="SAM" id="MobiDB-lite"/>
    </source>
</evidence>
<feature type="compositionally biased region" description="Basic and acidic residues" evidence="6">
    <location>
        <begin position="1"/>
        <end position="15"/>
    </location>
</feature>
<evidence type="ECO:0000256" key="4">
    <source>
        <dbReference type="ARBA" id="ARBA00022517"/>
    </source>
</evidence>
<evidence type="ECO:0000313" key="7">
    <source>
        <dbReference type="EMBL" id="CAB3873714.1"/>
    </source>
</evidence>
<dbReference type="PANTHER" id="PTHR38099:SF1">
    <property type="entry name" value="LARGE RIBOSOMAL RNA SUBUNIT ACCUMULATION PROTEIN YCED"/>
    <property type="match status" value="1"/>
</dbReference>
<comment type="caution">
    <text evidence="7">The sequence shown here is derived from an EMBL/GenBank/DDBJ whole genome shotgun (WGS) entry which is preliminary data.</text>
</comment>
<name>A0ABM8LEP7_9BURK</name>
<dbReference type="PANTHER" id="PTHR38099">
    <property type="entry name" value="LARGE RIBOSOMAL RNA SUBUNIT ACCUMULATION PROTEIN YCED"/>
    <property type="match status" value="1"/>
</dbReference>
<dbReference type="Pfam" id="PF02620">
    <property type="entry name" value="YceD"/>
    <property type="match status" value="1"/>
</dbReference>
<protein>
    <recommendedName>
        <fullName evidence="3">Large ribosomal RNA subunit accumulation protein YceD</fullName>
    </recommendedName>
    <alternativeName>
        <fullName evidence="5">23S rRNA accumulation protein YceD</fullName>
    </alternativeName>
</protein>
<gene>
    <name evidence="7" type="ORF">LMG3415_03078</name>
</gene>
<evidence type="ECO:0000256" key="2">
    <source>
        <dbReference type="ARBA" id="ARBA00010740"/>
    </source>
</evidence>
<reference evidence="7 8" key="1">
    <citation type="submission" date="2020-04" db="EMBL/GenBank/DDBJ databases">
        <authorList>
            <person name="De Canck E."/>
        </authorList>
    </citation>
    <scope>NUCLEOTIDE SEQUENCE [LARGE SCALE GENOMIC DNA]</scope>
    <source>
        <strain evidence="7 8">LMG 3415</strain>
    </source>
</reference>
<evidence type="ECO:0000256" key="3">
    <source>
        <dbReference type="ARBA" id="ARBA00015716"/>
    </source>
</evidence>